<evidence type="ECO:0000256" key="1">
    <source>
        <dbReference type="SAM" id="SignalP"/>
    </source>
</evidence>
<evidence type="ECO:0000313" key="4">
    <source>
        <dbReference type="Proteomes" id="UP001500067"/>
    </source>
</evidence>
<dbReference type="InterPro" id="IPR002931">
    <property type="entry name" value="Transglutaminase-like"/>
</dbReference>
<comment type="caution">
    <text evidence="3">The sequence shown here is derived from an EMBL/GenBank/DDBJ whole genome shotgun (WGS) entry which is preliminary data.</text>
</comment>
<keyword evidence="1" id="KW-0732">Signal</keyword>
<dbReference type="SUPFAM" id="SSF54001">
    <property type="entry name" value="Cysteine proteinases"/>
    <property type="match status" value="1"/>
</dbReference>
<feature type="domain" description="Transglutaminase-like" evidence="2">
    <location>
        <begin position="195"/>
        <end position="285"/>
    </location>
</feature>
<gene>
    <name evidence="3" type="ORF">GCM10023093_14510</name>
</gene>
<name>A0ABP8NF76_9BACT</name>
<protein>
    <submittedName>
        <fullName evidence="3">Transglutaminase domain-containing protein</fullName>
    </submittedName>
</protein>
<sequence>MRKYFLLAVIACASTYASAQSAGDQFAVFAREQNTQMVAAYEKRDVTAYLAQLSRLQNSYARLSAKDKAKYKDVMTDAYYNLACTYALTGDKKKALSYLERSRYYNYDLLLTDNDLAALETEPRFASYARTARAHSPNYVAILRSAPAYNMHEHKELPAFTYQPSAHPKLKKLVEKYDLYTKVLGGSDVATMINAMRWVHNTIKHDGSKGNPDTKNALSMLKTCTADGTTLNCRGMAIVLNEVYLAMGIPSRIVTCMPKDPNDNDCHVIVAAWSASLRKWVWMDPTFMAYVTDEKGVPLGIQEVRERLIQGRPLVLNPDANHNQYEMQTKEDYLYGYMAKNLYKLECPASSQYDYETMEKGKERTYIQLLGGTSSWPHGTSARRDGMNTLHTYFTASPRTFWKTPPGQSRTEQDHALAEFINHYNNLDDAAINASFADAADFEAKTGKPLWADGQSAGLMKTYGKIRSFRYMGVDEQGVSLYKVVCERSTHVLGLTLDGEGKFGTHRFHTTSPQIREMLVKNSR</sequence>
<reference evidence="4" key="1">
    <citation type="journal article" date="2019" name="Int. J. Syst. Evol. Microbiol.">
        <title>The Global Catalogue of Microorganisms (GCM) 10K type strain sequencing project: providing services to taxonomists for standard genome sequencing and annotation.</title>
        <authorList>
            <consortium name="The Broad Institute Genomics Platform"/>
            <consortium name="The Broad Institute Genome Sequencing Center for Infectious Disease"/>
            <person name="Wu L."/>
            <person name="Ma J."/>
        </authorList>
    </citation>
    <scope>NUCLEOTIDE SEQUENCE [LARGE SCALE GENOMIC DNA]</scope>
    <source>
        <strain evidence="4">JCM 32105</strain>
    </source>
</reference>
<evidence type="ECO:0000313" key="3">
    <source>
        <dbReference type="EMBL" id="GAA4464356.1"/>
    </source>
</evidence>
<proteinExistence type="predicted"/>
<dbReference type="EMBL" id="BAABFA010000010">
    <property type="protein sequence ID" value="GAA4464356.1"/>
    <property type="molecule type" value="Genomic_DNA"/>
</dbReference>
<accession>A0ABP8NF76</accession>
<feature type="chain" id="PRO_5046929980" evidence="1">
    <location>
        <begin position="20"/>
        <end position="524"/>
    </location>
</feature>
<dbReference type="RefSeq" id="WP_345080816.1">
    <property type="nucleotide sequence ID" value="NZ_BAABFA010000010.1"/>
</dbReference>
<dbReference type="NCBIfam" id="NF047558">
    <property type="entry name" value="TPR_END_plus"/>
    <property type="match status" value="1"/>
</dbReference>
<dbReference type="Gene3D" id="3.10.620.30">
    <property type="match status" value="1"/>
</dbReference>
<evidence type="ECO:0000259" key="2">
    <source>
        <dbReference type="Pfam" id="PF01841"/>
    </source>
</evidence>
<dbReference type="InterPro" id="IPR038765">
    <property type="entry name" value="Papain-like_cys_pep_sf"/>
</dbReference>
<dbReference type="Proteomes" id="UP001500067">
    <property type="component" value="Unassembled WGS sequence"/>
</dbReference>
<dbReference type="Pfam" id="PF01841">
    <property type="entry name" value="Transglut_core"/>
    <property type="match status" value="1"/>
</dbReference>
<feature type="signal peptide" evidence="1">
    <location>
        <begin position="1"/>
        <end position="19"/>
    </location>
</feature>
<organism evidence="3 4">
    <name type="scientific">Nemorincola caseinilytica</name>
    <dbReference type="NCBI Taxonomy" id="2054315"/>
    <lineage>
        <taxon>Bacteria</taxon>
        <taxon>Pseudomonadati</taxon>
        <taxon>Bacteroidota</taxon>
        <taxon>Chitinophagia</taxon>
        <taxon>Chitinophagales</taxon>
        <taxon>Chitinophagaceae</taxon>
        <taxon>Nemorincola</taxon>
    </lineage>
</organism>
<keyword evidence="4" id="KW-1185">Reference proteome</keyword>